<keyword evidence="4" id="KW-0472">Membrane</keyword>
<evidence type="ECO:0000259" key="5">
    <source>
        <dbReference type="Pfam" id="PF00933"/>
    </source>
</evidence>
<dbReference type="Pfam" id="PF00933">
    <property type="entry name" value="Glyco_hydro_3"/>
    <property type="match status" value="1"/>
</dbReference>
<dbReference type="AlphaFoldDB" id="A0A1G2MLR6"/>
<accession>A0A1G2MLR6</accession>
<evidence type="ECO:0000313" key="6">
    <source>
        <dbReference type="EMBL" id="OHA24149.1"/>
    </source>
</evidence>
<evidence type="ECO:0000256" key="4">
    <source>
        <dbReference type="SAM" id="Phobius"/>
    </source>
</evidence>
<dbReference type="Proteomes" id="UP000178413">
    <property type="component" value="Unassembled WGS sequence"/>
</dbReference>
<dbReference type="InterPro" id="IPR001764">
    <property type="entry name" value="Glyco_hydro_3_N"/>
</dbReference>
<dbReference type="GO" id="GO:0009254">
    <property type="term" value="P:peptidoglycan turnover"/>
    <property type="evidence" value="ECO:0007669"/>
    <property type="project" value="TreeGrafter"/>
</dbReference>
<dbReference type="EMBL" id="MHRM01000012">
    <property type="protein sequence ID" value="OHA24149.1"/>
    <property type="molecule type" value="Genomic_DNA"/>
</dbReference>
<dbReference type="PANTHER" id="PTHR30480:SF16">
    <property type="entry name" value="GLYCOSIDE HYDROLASE FAMILY 3 DOMAIN PROTEIN"/>
    <property type="match status" value="1"/>
</dbReference>
<dbReference type="InterPro" id="IPR036962">
    <property type="entry name" value="Glyco_hydro_3_N_sf"/>
</dbReference>
<dbReference type="PANTHER" id="PTHR30480">
    <property type="entry name" value="BETA-HEXOSAMINIDASE-RELATED"/>
    <property type="match status" value="1"/>
</dbReference>
<keyword evidence="2" id="KW-0378">Hydrolase</keyword>
<evidence type="ECO:0000256" key="3">
    <source>
        <dbReference type="ARBA" id="ARBA00023295"/>
    </source>
</evidence>
<organism evidence="6 7">
    <name type="scientific">Candidatus Taylorbacteria bacterium RIFCSPHIGHO2_02_FULL_44_12</name>
    <dbReference type="NCBI Taxonomy" id="1802308"/>
    <lineage>
        <taxon>Bacteria</taxon>
        <taxon>Candidatus Tayloriibacteriota</taxon>
    </lineage>
</organism>
<dbReference type="GO" id="GO:0004553">
    <property type="term" value="F:hydrolase activity, hydrolyzing O-glycosyl compounds"/>
    <property type="evidence" value="ECO:0007669"/>
    <property type="project" value="InterPro"/>
</dbReference>
<dbReference type="InterPro" id="IPR017853">
    <property type="entry name" value="GH"/>
</dbReference>
<dbReference type="GO" id="GO:0005975">
    <property type="term" value="P:carbohydrate metabolic process"/>
    <property type="evidence" value="ECO:0007669"/>
    <property type="project" value="InterPro"/>
</dbReference>
<comment type="caution">
    <text evidence="6">The sequence shown here is derived from an EMBL/GenBank/DDBJ whole genome shotgun (WGS) entry which is preliminary data.</text>
</comment>
<evidence type="ECO:0000256" key="2">
    <source>
        <dbReference type="ARBA" id="ARBA00022801"/>
    </source>
</evidence>
<proteinExistence type="inferred from homology"/>
<dbReference type="SUPFAM" id="SSF53955">
    <property type="entry name" value="Lysozyme-like"/>
    <property type="match status" value="1"/>
</dbReference>
<dbReference type="InterPro" id="IPR023346">
    <property type="entry name" value="Lysozyme-like_dom_sf"/>
</dbReference>
<dbReference type="Gene3D" id="3.20.20.300">
    <property type="entry name" value="Glycoside hydrolase, family 3, N-terminal domain"/>
    <property type="match status" value="1"/>
</dbReference>
<sequence>MKNVAILIIVCIVVVGGFFLYLNKSGSENKKDNLSETKDSNQLQTELSDDQLKERIGQMIMTGFRGTEARENSDIYKMIKDVKIGGVVLFDYDIPSGSFPRNITSYEQTKKLTSDIQKYSITPLFVAVDAEGGNVNRLKQKYGFLPIISAAKMGQDKTFQTVYKESVELAMELKGLGFNMNLAPVVDLNINPKNPIIGALERSFSSDSKEVVQQAKIFIENHLKSDVIAVAKHFPGQGSATKDSHNEIIDITDTYKTEELIPYQDLNNQGLLKAVMVGHTMNRNIDKNHPATLSSIFLEDILRNQIGFKGVIISDDIQMAAISNNYRLEEAIIMAINAGIDVVTVLNNSPNGYDKDIAQKVRDMIFDAVRSNKIKEIRITESYDRILDLKKQFGIVQSVKSKKERAERIKSKNFELIGQPNTLTFGQALEIAKEVEKIVVIRPAFLLAIFQEELKLEKFDMCYLTDFNTGEGIRVADGKKLTKVMKPDRDIQAFLNITKELKRDPSKTLITCPMSFGYGGAMGPADFIPSTWMQYKDKIEKITGKPADPWDINDAFLAAGLYLSESGANQKTRKGEWNAAMIYFSGSISSPYTWYADGAMMIADNIQSDIEMIQLVTSF</sequence>
<evidence type="ECO:0000256" key="1">
    <source>
        <dbReference type="ARBA" id="ARBA00005336"/>
    </source>
</evidence>
<protein>
    <recommendedName>
        <fullName evidence="5">Glycoside hydrolase family 3 N-terminal domain-containing protein</fullName>
    </recommendedName>
</protein>
<keyword evidence="3" id="KW-0326">Glycosidase</keyword>
<feature type="transmembrane region" description="Helical" evidence="4">
    <location>
        <begin position="6"/>
        <end position="22"/>
    </location>
</feature>
<dbReference type="SUPFAM" id="SSF51445">
    <property type="entry name" value="(Trans)glycosidases"/>
    <property type="match status" value="1"/>
</dbReference>
<evidence type="ECO:0000313" key="7">
    <source>
        <dbReference type="Proteomes" id="UP000178413"/>
    </source>
</evidence>
<gene>
    <name evidence="6" type="ORF">A3D50_01265</name>
</gene>
<keyword evidence="4" id="KW-0812">Transmembrane</keyword>
<reference evidence="6 7" key="1">
    <citation type="journal article" date="2016" name="Nat. Commun.">
        <title>Thousands of microbial genomes shed light on interconnected biogeochemical processes in an aquifer system.</title>
        <authorList>
            <person name="Anantharaman K."/>
            <person name="Brown C.T."/>
            <person name="Hug L.A."/>
            <person name="Sharon I."/>
            <person name="Castelle C.J."/>
            <person name="Probst A.J."/>
            <person name="Thomas B.C."/>
            <person name="Singh A."/>
            <person name="Wilkins M.J."/>
            <person name="Karaoz U."/>
            <person name="Brodie E.L."/>
            <person name="Williams K.H."/>
            <person name="Hubbard S.S."/>
            <person name="Banfield J.F."/>
        </authorList>
    </citation>
    <scope>NUCLEOTIDE SEQUENCE [LARGE SCALE GENOMIC DNA]</scope>
</reference>
<comment type="similarity">
    <text evidence="1">Belongs to the glycosyl hydrolase 3 family.</text>
</comment>
<dbReference type="STRING" id="1802308.A3D50_01265"/>
<keyword evidence="4" id="KW-1133">Transmembrane helix</keyword>
<name>A0A1G2MLR6_9BACT</name>
<dbReference type="InterPro" id="IPR050226">
    <property type="entry name" value="NagZ_Beta-hexosaminidase"/>
</dbReference>
<feature type="domain" description="Glycoside hydrolase family 3 N-terminal" evidence="5">
    <location>
        <begin position="52"/>
        <end position="388"/>
    </location>
</feature>